<dbReference type="OrthoDB" id="10042665at2759"/>
<feature type="domain" description="DUF7025" evidence="1">
    <location>
        <begin position="40"/>
        <end position="127"/>
    </location>
</feature>
<dbReference type="PANTHER" id="PTHR46411">
    <property type="entry name" value="FAMILY ATPASE, PUTATIVE-RELATED"/>
    <property type="match status" value="1"/>
</dbReference>
<dbReference type="InterPro" id="IPR054289">
    <property type="entry name" value="DUF7025"/>
</dbReference>
<dbReference type="Pfam" id="PF22942">
    <property type="entry name" value="DUF7025"/>
    <property type="match status" value="1"/>
</dbReference>
<evidence type="ECO:0000313" key="3">
    <source>
        <dbReference type="Proteomes" id="UP000672032"/>
    </source>
</evidence>
<proteinExistence type="predicted"/>
<dbReference type="Proteomes" id="UP000672032">
    <property type="component" value="Chromosome 7"/>
</dbReference>
<dbReference type="PANTHER" id="PTHR46411:SF3">
    <property type="entry name" value="AAA+ ATPASE DOMAIN-CONTAINING PROTEIN"/>
    <property type="match status" value="1"/>
</dbReference>
<keyword evidence="3" id="KW-1185">Reference proteome</keyword>
<evidence type="ECO:0000259" key="1">
    <source>
        <dbReference type="Pfam" id="PF22942"/>
    </source>
</evidence>
<gene>
    <name evidence="2" type="ORF">DSL72_006300</name>
</gene>
<protein>
    <recommendedName>
        <fullName evidence="1">DUF7025 domain-containing protein</fullName>
    </recommendedName>
</protein>
<sequence length="231" mass="26581">MKTLLDVQAFTEDDLLAQFKILYEVLSENVGNLFERIDVLLANQSITYDWLWAIFKYNDIISGPDSYIELVALRALKCEHQIGENRHFLLNCKDIDTNGTAFGLVSTPYEIMPFEGIRQIKDLNCVPKAILPPDKCDDLLKEGSTWDSAKNRLVPGVFLQTLELYAGIFFITMNHETAIDEAIRSRLHVKIQVPELERDRRRILWQSSLVQNKAEKIFEDGLGVRCFEILD</sequence>
<dbReference type="AlphaFoldDB" id="A0A8A3PN41"/>
<dbReference type="InterPro" id="IPR027417">
    <property type="entry name" value="P-loop_NTPase"/>
</dbReference>
<accession>A0A8A3PN41</accession>
<evidence type="ECO:0000313" key="2">
    <source>
        <dbReference type="EMBL" id="QSZ36423.1"/>
    </source>
</evidence>
<dbReference type="Gene3D" id="3.40.50.300">
    <property type="entry name" value="P-loop containing nucleotide triphosphate hydrolases"/>
    <property type="match status" value="1"/>
</dbReference>
<organism evidence="2 3">
    <name type="scientific">Monilinia vaccinii-corymbosi</name>
    <dbReference type="NCBI Taxonomy" id="61207"/>
    <lineage>
        <taxon>Eukaryota</taxon>
        <taxon>Fungi</taxon>
        <taxon>Dikarya</taxon>
        <taxon>Ascomycota</taxon>
        <taxon>Pezizomycotina</taxon>
        <taxon>Leotiomycetes</taxon>
        <taxon>Helotiales</taxon>
        <taxon>Sclerotiniaceae</taxon>
        <taxon>Monilinia</taxon>
    </lineage>
</organism>
<dbReference type="EMBL" id="CP063411">
    <property type="protein sequence ID" value="QSZ36423.1"/>
    <property type="molecule type" value="Genomic_DNA"/>
</dbReference>
<name>A0A8A3PN41_9HELO</name>
<reference evidence="2" key="1">
    <citation type="submission" date="2020-10" db="EMBL/GenBank/DDBJ databases">
        <title>Genome Sequence of Monilinia vaccinii-corymbosi Sheds Light on Mummy Berry Disease Infection of Blueberry and Mating Type.</title>
        <authorList>
            <person name="Yow A.G."/>
            <person name="Zhang Y."/>
            <person name="Bansal K."/>
            <person name="Eacker S.M."/>
            <person name="Sullivan S."/>
            <person name="Liachko I."/>
            <person name="Cubeta M.A."/>
            <person name="Rollins J.A."/>
            <person name="Ashrafi H."/>
        </authorList>
    </citation>
    <scope>NUCLEOTIDE SEQUENCE</scope>
    <source>
        <strain evidence="2">RL-1</strain>
    </source>
</reference>